<dbReference type="RefSeq" id="WP_057984797.1">
    <property type="nucleotide sequence ID" value="NZ_LDJR01000061.1"/>
</dbReference>
<evidence type="ECO:0008006" key="6">
    <source>
        <dbReference type="Google" id="ProtNLM"/>
    </source>
</evidence>
<dbReference type="EMBL" id="LDJR01000061">
    <property type="protein sequence ID" value="OAK67128.1"/>
    <property type="molecule type" value="Genomic_DNA"/>
</dbReference>
<evidence type="ECO:0000313" key="5">
    <source>
        <dbReference type="Proteomes" id="UP000077881"/>
    </source>
</evidence>
<dbReference type="GO" id="GO:0042732">
    <property type="term" value="P:D-xylose metabolic process"/>
    <property type="evidence" value="ECO:0007669"/>
    <property type="project" value="UniProtKB-KW"/>
</dbReference>
<dbReference type="AlphaFoldDB" id="A0A177ZJQ0"/>
<evidence type="ECO:0000256" key="3">
    <source>
        <dbReference type="ARBA" id="ARBA00022629"/>
    </source>
</evidence>
<accession>A0A177ZJQ0</accession>
<reference evidence="4 5" key="1">
    <citation type="submission" date="2015-05" db="EMBL/GenBank/DDBJ databases">
        <title>Comparison of genome.</title>
        <authorList>
            <person name="Zheng Z."/>
            <person name="Sun M."/>
        </authorList>
    </citation>
    <scope>NUCLEOTIDE SEQUENCE [LARGE SCALE GENOMIC DNA]</scope>
    <source>
        <strain evidence="4 5">G25-74</strain>
    </source>
</reference>
<dbReference type="Pfam" id="PF00480">
    <property type="entry name" value="ROK"/>
    <property type="match status" value="1"/>
</dbReference>
<keyword evidence="3" id="KW-0119">Carbohydrate metabolism</keyword>
<dbReference type="SUPFAM" id="SSF53067">
    <property type="entry name" value="Actin-like ATPase domain"/>
    <property type="match status" value="1"/>
</dbReference>
<evidence type="ECO:0000313" key="4">
    <source>
        <dbReference type="EMBL" id="OAK67128.1"/>
    </source>
</evidence>
<dbReference type="PANTHER" id="PTHR18964:SF149">
    <property type="entry name" value="BIFUNCTIONAL UDP-N-ACETYLGLUCOSAMINE 2-EPIMERASE_N-ACETYLMANNOSAMINE KINASE"/>
    <property type="match status" value="1"/>
</dbReference>
<comment type="caution">
    <text evidence="4">The sequence shown here is derived from an EMBL/GenBank/DDBJ whole genome shotgun (WGS) entry which is preliminary data.</text>
</comment>
<dbReference type="PATRIC" id="fig|217031.6.peg.4657"/>
<comment type="function">
    <text evidence="1">Transcriptional repressor of xylose-utilizing enzymes.</text>
</comment>
<evidence type="ECO:0000256" key="1">
    <source>
        <dbReference type="ARBA" id="ARBA00002486"/>
    </source>
</evidence>
<dbReference type="CDD" id="cd24076">
    <property type="entry name" value="ASKHA_ATPase_ROK_BsXylR-like"/>
    <property type="match status" value="1"/>
</dbReference>
<dbReference type="PROSITE" id="PS01125">
    <property type="entry name" value="ROK"/>
    <property type="match status" value="1"/>
</dbReference>
<dbReference type="OrthoDB" id="9796533at2"/>
<keyword evidence="3" id="KW-0859">Xylose metabolism</keyword>
<dbReference type="Gene3D" id="3.30.420.40">
    <property type="match status" value="2"/>
</dbReference>
<dbReference type="Proteomes" id="UP000077881">
    <property type="component" value="Unassembled WGS sequence"/>
</dbReference>
<keyword evidence="5" id="KW-1185">Reference proteome</keyword>
<evidence type="ECO:0000256" key="2">
    <source>
        <dbReference type="ARBA" id="ARBA00006479"/>
    </source>
</evidence>
<dbReference type="InterPro" id="IPR036390">
    <property type="entry name" value="WH_DNA-bd_sf"/>
</dbReference>
<sequence length="412" mass="45397">MLTKPKKISKSLMKQLNQKLVLQILKDHANASKSELAKITGLTIPGVSEIIHELEHYQLIKNIGESPIKRGRSPVMYEINKDSFKVIGVTIRSKSIRVGLFNTLGERLLFSEENLPEDTSPNNIMDYVAILVRQLLKDSKMNFSDINGIGLGMHGIVNPIKGISIYPPHLNWRNIPVKQMLEEKLNIPVIIDNDCNTLALAEYWFGDGENLNSFITLNVDYGIGAGIMINGQLFHGSNFGAGQIGHTIVQDNGSLCSCGNYGCLETISSELSIIEKVKIKIKKGFPSLITEIAKSPDHITLNHLYEAAKQNDQLALSILETASRYLGIGISTLVNVFNPEKVILTGGILRGQDAVMQPLTESFHTHALLTNIDHLEIVQSKLGQQADVLGAATLWINELFKGELPLSSLKSN</sequence>
<gene>
    <name evidence="4" type="ORF">ABB05_21435</name>
</gene>
<dbReference type="InterPro" id="IPR049874">
    <property type="entry name" value="ROK_cs"/>
</dbReference>
<dbReference type="SUPFAM" id="SSF46785">
    <property type="entry name" value="Winged helix' DNA-binding domain"/>
    <property type="match status" value="1"/>
</dbReference>
<dbReference type="Gene3D" id="1.10.10.10">
    <property type="entry name" value="Winged helix-like DNA-binding domain superfamily/Winged helix DNA-binding domain"/>
    <property type="match status" value="1"/>
</dbReference>
<protein>
    <recommendedName>
        <fullName evidence="6">ROK family transcriptional regulator</fullName>
    </recommendedName>
</protein>
<proteinExistence type="inferred from homology"/>
<organism evidence="4 5">
    <name type="scientific">Lederbergia galactosidilytica</name>
    <dbReference type="NCBI Taxonomy" id="217031"/>
    <lineage>
        <taxon>Bacteria</taxon>
        <taxon>Bacillati</taxon>
        <taxon>Bacillota</taxon>
        <taxon>Bacilli</taxon>
        <taxon>Bacillales</taxon>
        <taxon>Bacillaceae</taxon>
        <taxon>Lederbergia</taxon>
    </lineage>
</organism>
<comment type="similarity">
    <text evidence="2">Belongs to the ROK (NagC/XylR) family.</text>
</comment>
<dbReference type="PANTHER" id="PTHR18964">
    <property type="entry name" value="ROK (REPRESSOR, ORF, KINASE) FAMILY"/>
    <property type="match status" value="1"/>
</dbReference>
<dbReference type="InterPro" id="IPR043129">
    <property type="entry name" value="ATPase_NBD"/>
</dbReference>
<dbReference type="STRING" id="217031.ABB05_21435"/>
<name>A0A177ZJQ0_9BACI</name>
<dbReference type="InterPro" id="IPR000600">
    <property type="entry name" value="ROK"/>
</dbReference>
<dbReference type="InterPro" id="IPR036388">
    <property type="entry name" value="WH-like_DNA-bd_sf"/>
</dbReference>